<dbReference type="KEGG" id="hmo:HM1_2462"/>
<dbReference type="STRING" id="498761.HM1_2462"/>
<dbReference type="Proteomes" id="UP000008550">
    <property type="component" value="Chromosome"/>
</dbReference>
<dbReference type="EMBL" id="CP000930">
    <property type="protein sequence ID" value="ABZ85012.1"/>
    <property type="molecule type" value="Genomic_DNA"/>
</dbReference>
<dbReference type="AlphaFoldDB" id="B0TAG2"/>
<evidence type="ECO:0000313" key="2">
    <source>
        <dbReference type="Proteomes" id="UP000008550"/>
    </source>
</evidence>
<keyword evidence="2" id="KW-1185">Reference proteome</keyword>
<dbReference type="HOGENOM" id="CLU_3200612_0_0_9"/>
<name>B0TAG2_HELMI</name>
<accession>B0TAG2</accession>
<organism evidence="1 2">
    <name type="scientific">Heliobacterium modesticaldum (strain ATCC 51547 / Ice1)</name>
    <dbReference type="NCBI Taxonomy" id="498761"/>
    <lineage>
        <taxon>Bacteria</taxon>
        <taxon>Bacillati</taxon>
        <taxon>Bacillota</taxon>
        <taxon>Clostridia</taxon>
        <taxon>Eubacteriales</taxon>
        <taxon>Heliobacteriaceae</taxon>
        <taxon>Heliomicrobium</taxon>
    </lineage>
</organism>
<gene>
    <name evidence="1" type="ORF">HM1_2462</name>
</gene>
<evidence type="ECO:0000313" key="1">
    <source>
        <dbReference type="EMBL" id="ABZ85012.1"/>
    </source>
</evidence>
<reference evidence="1 2" key="1">
    <citation type="journal article" date="2008" name="J. Bacteriol.">
        <title>The genome of Heliobacterium modesticaldum, a phototrophic representative of the Firmicutes containing the simplest photosynthetic apparatus.</title>
        <authorList>
            <person name="Sattley W.M."/>
            <person name="Madigan M.T."/>
            <person name="Swingley W.D."/>
            <person name="Cheung P.C."/>
            <person name="Clocksin K.M."/>
            <person name="Conrad A.L."/>
            <person name="Dejesa L.C."/>
            <person name="Honchak B.M."/>
            <person name="Jung D.O."/>
            <person name="Karbach L.E."/>
            <person name="Kurdoglu A."/>
            <person name="Lahiri S."/>
            <person name="Mastrian S.D."/>
            <person name="Page L.E."/>
            <person name="Taylor H.L."/>
            <person name="Wang Z.T."/>
            <person name="Raymond J."/>
            <person name="Chen M."/>
            <person name="Blankenship R.E."/>
            <person name="Touchman J.W."/>
        </authorList>
    </citation>
    <scope>NUCLEOTIDE SEQUENCE [LARGE SCALE GENOMIC DNA]</scope>
    <source>
        <strain evidence="2">ATCC 51547 / Ice1</strain>
    </source>
</reference>
<sequence>MIEVYEDDLFQAEMPGERIPTATERELRKNQLKKRHNPPSLLHKL</sequence>
<proteinExistence type="predicted"/>
<protein>
    <submittedName>
        <fullName evidence="1">Uncharacterized protein</fullName>
    </submittedName>
</protein>